<keyword evidence="2" id="KW-0472">Membrane</keyword>
<comment type="caution">
    <text evidence="3">The sequence shown here is derived from an EMBL/GenBank/DDBJ whole genome shotgun (WGS) entry which is preliminary data.</text>
</comment>
<evidence type="ECO:0000256" key="1">
    <source>
        <dbReference type="SAM" id="MobiDB-lite"/>
    </source>
</evidence>
<feature type="transmembrane region" description="Helical" evidence="2">
    <location>
        <begin position="293"/>
        <end position="310"/>
    </location>
</feature>
<feature type="region of interest" description="Disordered" evidence="1">
    <location>
        <begin position="1"/>
        <end position="22"/>
    </location>
</feature>
<feature type="transmembrane region" description="Helical" evidence="2">
    <location>
        <begin position="44"/>
        <end position="66"/>
    </location>
</feature>
<protein>
    <submittedName>
        <fullName evidence="3">Membrane protein</fullName>
    </submittedName>
</protein>
<dbReference type="Gene3D" id="1.10.1760.20">
    <property type="match status" value="1"/>
</dbReference>
<feature type="transmembrane region" description="Helical" evidence="2">
    <location>
        <begin position="197"/>
        <end position="223"/>
    </location>
</feature>
<feature type="transmembrane region" description="Helical" evidence="2">
    <location>
        <begin position="229"/>
        <end position="250"/>
    </location>
</feature>
<name>F9UKD7_9BACT</name>
<feature type="transmembrane region" description="Helical" evidence="2">
    <location>
        <begin position="158"/>
        <end position="176"/>
    </location>
</feature>
<sequence length="326" mass="38281">MKNKYSNKKASSTINKTDDQESESRDSKKSFFQILAMVRRSQRITVFDVAIMGIFLALQIITMWIAKYTFLKIFPIEIEFIFYIFYGVIFGFWKGPLLSILGDSLVLAITGSFATWFWLYAIIPPLISLFSAIFSYLFTYKKDEKSKFKNLLDILRWTFSYLIFLATFFIIVAVYLQKLKPEDGSIKISRDLTLSKTFVISALTFYFIFGAIVFVILLTLYLIKRDQKYVNYLFIFTIVSVVVMIFRWIMGPVAWINYYNIFYTNRKNFRLKTYGSDFAVTAIPMVIKSIVSIPLYIIVLTPIYNVINILKKQYLTKHSSKKHRYI</sequence>
<dbReference type="AlphaFoldDB" id="F9UKD7"/>
<evidence type="ECO:0000313" key="3">
    <source>
        <dbReference type="EMBL" id="EGV00142.1"/>
    </source>
</evidence>
<dbReference type="EMBL" id="AFXA01000011">
    <property type="protein sequence ID" value="EGV00142.1"/>
    <property type="molecule type" value="Genomic_DNA"/>
</dbReference>
<evidence type="ECO:0000256" key="2">
    <source>
        <dbReference type="SAM" id="Phobius"/>
    </source>
</evidence>
<dbReference type="eggNOG" id="ENOG5030MMT">
    <property type="taxonomic scope" value="Bacteria"/>
</dbReference>
<feature type="transmembrane region" description="Helical" evidence="2">
    <location>
        <begin position="105"/>
        <end position="138"/>
    </location>
</feature>
<accession>F9UKD7</accession>
<organism evidence="3 4">
    <name type="scientific">Mycoplasmopsis columbina SF7</name>
    <dbReference type="NCBI Taxonomy" id="1037410"/>
    <lineage>
        <taxon>Bacteria</taxon>
        <taxon>Bacillati</taxon>
        <taxon>Mycoplasmatota</taxon>
        <taxon>Mycoplasmoidales</taxon>
        <taxon>Metamycoplasmataceae</taxon>
        <taxon>Mycoplasmopsis</taxon>
    </lineage>
</organism>
<keyword evidence="2" id="KW-1133">Transmembrane helix</keyword>
<dbReference type="Proteomes" id="UP000004978">
    <property type="component" value="Unassembled WGS sequence"/>
</dbReference>
<reference evidence="3 4" key="1">
    <citation type="journal article" date="2013" name="Genome Announc.">
        <title>Genome Sequence of Mycoplasma columbinum Strain SF7.</title>
        <authorList>
            <person name="Guo Z."/>
            <person name="Xu X."/>
            <person name="Zheng Q."/>
            <person name="Li T."/>
            <person name="Kuang S."/>
            <person name="Zhang Z."/>
            <person name="Chen Y."/>
            <person name="Lu X."/>
            <person name="Zhou R."/>
            <person name="Bi D."/>
            <person name="Jin H."/>
        </authorList>
    </citation>
    <scope>NUCLEOTIDE SEQUENCE [LARGE SCALE GENOMIC DNA]</scope>
    <source>
        <strain evidence="3 4">SF7</strain>
    </source>
</reference>
<feature type="transmembrane region" description="Helical" evidence="2">
    <location>
        <begin position="72"/>
        <end position="93"/>
    </location>
</feature>
<gene>
    <name evidence="3" type="ORF">MCSF7_01741</name>
</gene>
<dbReference type="STRING" id="1037410.MCSF7_01741"/>
<keyword evidence="2" id="KW-0812">Transmembrane</keyword>
<evidence type="ECO:0000313" key="4">
    <source>
        <dbReference type="Proteomes" id="UP000004978"/>
    </source>
</evidence>
<proteinExistence type="predicted"/>
<keyword evidence="4" id="KW-1185">Reference proteome</keyword>
<dbReference type="RefSeq" id="WP_006608755.1">
    <property type="nucleotide sequence ID" value="NZ_AFXA01000011.1"/>
</dbReference>